<evidence type="ECO:0000256" key="1">
    <source>
        <dbReference type="ARBA" id="ARBA00004842"/>
    </source>
</evidence>
<feature type="binding site" evidence="11">
    <location>
        <begin position="10"/>
        <end position="15"/>
    </location>
    <ligand>
        <name>ATP</name>
        <dbReference type="ChEBI" id="CHEBI:30616"/>
    </ligand>
</feature>
<dbReference type="HAMAP" id="MF_00109">
    <property type="entry name" value="Shikimate_kinase"/>
    <property type="match status" value="1"/>
</dbReference>
<evidence type="ECO:0000256" key="3">
    <source>
        <dbReference type="ARBA" id="ARBA00012154"/>
    </source>
</evidence>
<dbReference type="NCBIfam" id="NF002988">
    <property type="entry name" value="PRK03731.1"/>
    <property type="match status" value="1"/>
</dbReference>
<dbReference type="InterPro" id="IPR023000">
    <property type="entry name" value="Shikimate_kinase_CS"/>
</dbReference>
<dbReference type="AlphaFoldDB" id="A0A5K7YMI5"/>
<evidence type="ECO:0000256" key="9">
    <source>
        <dbReference type="ARBA" id="ARBA00023141"/>
    </source>
</evidence>
<dbReference type="EMBL" id="AP021874">
    <property type="protein sequence ID" value="BBO69595.1"/>
    <property type="molecule type" value="Genomic_DNA"/>
</dbReference>
<dbReference type="InterPro" id="IPR000623">
    <property type="entry name" value="Shikimate_kinase/TSH1"/>
</dbReference>
<keyword evidence="13" id="KW-1185">Reference proteome</keyword>
<dbReference type="GO" id="GO:0000287">
    <property type="term" value="F:magnesium ion binding"/>
    <property type="evidence" value="ECO:0007669"/>
    <property type="project" value="UniProtKB-UniRule"/>
</dbReference>
<dbReference type="EC" id="2.7.1.71" evidence="3 11"/>
<gene>
    <name evidence="11 12" type="primary">aroK</name>
    <name evidence="12" type="ORF">DSCA_35250</name>
</gene>
<keyword evidence="9 11" id="KW-0057">Aromatic amino acid biosynthesis</keyword>
<comment type="subcellular location">
    <subcellularLocation>
        <location evidence="11">Cytoplasm</location>
    </subcellularLocation>
</comment>
<keyword evidence="11" id="KW-0479">Metal-binding</keyword>
<dbReference type="Gene3D" id="3.40.50.300">
    <property type="entry name" value="P-loop containing nucleotide triphosphate hydrolases"/>
    <property type="match status" value="1"/>
</dbReference>
<accession>A0A5K7YMI5</accession>
<evidence type="ECO:0000313" key="12">
    <source>
        <dbReference type="EMBL" id="BBO69595.1"/>
    </source>
</evidence>
<feature type="binding site" evidence="11">
    <location>
        <position position="56"/>
    </location>
    <ligand>
        <name>substrate</name>
    </ligand>
</feature>
<evidence type="ECO:0000256" key="5">
    <source>
        <dbReference type="ARBA" id="ARBA00022679"/>
    </source>
</evidence>
<dbReference type="PANTHER" id="PTHR21087:SF16">
    <property type="entry name" value="SHIKIMATE KINASE 1, CHLOROPLASTIC"/>
    <property type="match status" value="1"/>
</dbReference>
<dbReference type="GO" id="GO:0009073">
    <property type="term" value="P:aromatic amino acid family biosynthetic process"/>
    <property type="evidence" value="ECO:0007669"/>
    <property type="project" value="UniProtKB-KW"/>
</dbReference>
<comment type="cofactor">
    <cofactor evidence="11">
        <name>Mg(2+)</name>
        <dbReference type="ChEBI" id="CHEBI:18420"/>
    </cofactor>
    <text evidence="11">Binds 1 Mg(2+) ion per subunit.</text>
</comment>
<protein>
    <recommendedName>
        <fullName evidence="3 11">Shikimate kinase</fullName>
        <shortName evidence="11">SK</shortName>
        <ecNumber evidence="3 11">2.7.1.71</ecNumber>
    </recommendedName>
</protein>
<dbReference type="OrthoDB" id="9800332at2"/>
<dbReference type="PROSITE" id="PS01128">
    <property type="entry name" value="SHIKIMATE_KINASE"/>
    <property type="match status" value="1"/>
</dbReference>
<keyword evidence="5 11" id="KW-0808">Transferase</keyword>
<dbReference type="PRINTS" id="PR01100">
    <property type="entry name" value="SHIKIMTKNASE"/>
</dbReference>
<feature type="binding site" evidence="11">
    <location>
        <position position="139"/>
    </location>
    <ligand>
        <name>substrate</name>
    </ligand>
</feature>
<reference evidence="12 13" key="1">
    <citation type="submission" date="2019-11" db="EMBL/GenBank/DDBJ databases">
        <title>Comparative genomics of hydrocarbon-degrading Desulfosarcina strains.</title>
        <authorList>
            <person name="Watanabe M."/>
            <person name="Kojima H."/>
            <person name="Fukui M."/>
        </authorList>
    </citation>
    <scope>NUCLEOTIDE SEQUENCE [LARGE SCALE GENOMIC DNA]</scope>
    <source>
        <strain evidence="12 13">PL12</strain>
    </source>
</reference>
<keyword evidence="7 11" id="KW-0418">Kinase</keyword>
<dbReference type="InterPro" id="IPR027417">
    <property type="entry name" value="P-loop_NTPase"/>
</dbReference>
<feature type="binding site" evidence="11">
    <location>
        <position position="32"/>
    </location>
    <ligand>
        <name>substrate</name>
    </ligand>
</feature>
<name>A0A5K7YMI5_9BACT</name>
<comment type="caution">
    <text evidence="11">Lacks conserved residue(s) required for the propagation of feature annotation.</text>
</comment>
<feature type="binding site" evidence="11">
    <location>
        <position position="78"/>
    </location>
    <ligand>
        <name>substrate</name>
    </ligand>
</feature>
<dbReference type="GO" id="GO:0008652">
    <property type="term" value="P:amino acid biosynthetic process"/>
    <property type="evidence" value="ECO:0007669"/>
    <property type="project" value="UniProtKB-KW"/>
</dbReference>
<dbReference type="KEGG" id="dalk:DSCA_35250"/>
<sequence>MILYLIGYRCTGKTTVGRALARRLGWPFTDTDQMIAATAGNSIARIVDRHGWPYFRQKERQALASVSEMDHQVVATGGGIVLDDRNVAIMKTSGRVTWLKAGRKTIEMRMLADDATAGNRPSLTGQGLMEEIESVLSERRPLYEKAADLALATDHEKIETLCDRIVAEFKISELRD</sequence>
<keyword evidence="4 11" id="KW-0028">Amino-acid biosynthesis</keyword>
<evidence type="ECO:0000256" key="7">
    <source>
        <dbReference type="ARBA" id="ARBA00022777"/>
    </source>
</evidence>
<dbReference type="GO" id="GO:0004765">
    <property type="term" value="F:shikimate kinase activity"/>
    <property type="evidence" value="ECO:0007669"/>
    <property type="project" value="UniProtKB-UniRule"/>
</dbReference>
<evidence type="ECO:0000256" key="4">
    <source>
        <dbReference type="ARBA" id="ARBA00022605"/>
    </source>
</evidence>
<comment type="similarity">
    <text evidence="2 11">Belongs to the shikimate kinase family.</text>
</comment>
<evidence type="ECO:0000256" key="2">
    <source>
        <dbReference type="ARBA" id="ARBA00006997"/>
    </source>
</evidence>
<dbReference type="GO" id="GO:0009423">
    <property type="term" value="P:chorismate biosynthetic process"/>
    <property type="evidence" value="ECO:0007669"/>
    <property type="project" value="UniProtKB-UniRule"/>
</dbReference>
<dbReference type="RefSeq" id="WP_155317617.1">
    <property type="nucleotide sequence ID" value="NZ_AP021874.1"/>
</dbReference>
<evidence type="ECO:0000256" key="8">
    <source>
        <dbReference type="ARBA" id="ARBA00022840"/>
    </source>
</evidence>
<keyword evidence="8 11" id="KW-0067">ATP-binding</keyword>
<evidence type="ECO:0000256" key="10">
    <source>
        <dbReference type="ARBA" id="ARBA00048567"/>
    </source>
</evidence>
<feature type="binding site" evidence="11">
    <location>
        <position position="14"/>
    </location>
    <ligand>
        <name>Mg(2+)</name>
        <dbReference type="ChEBI" id="CHEBI:18420"/>
    </ligand>
</feature>
<keyword evidence="6 11" id="KW-0547">Nucleotide-binding</keyword>
<evidence type="ECO:0000313" key="13">
    <source>
        <dbReference type="Proteomes" id="UP000427906"/>
    </source>
</evidence>
<proteinExistence type="inferred from homology"/>
<dbReference type="Pfam" id="PF01202">
    <property type="entry name" value="SKI"/>
    <property type="match status" value="1"/>
</dbReference>
<keyword evidence="11" id="KW-0963">Cytoplasm</keyword>
<keyword evidence="11" id="KW-0460">Magnesium</keyword>
<dbReference type="Proteomes" id="UP000427906">
    <property type="component" value="Chromosome"/>
</dbReference>
<dbReference type="InterPro" id="IPR031322">
    <property type="entry name" value="Shikimate/glucono_kinase"/>
</dbReference>
<dbReference type="CDD" id="cd00464">
    <property type="entry name" value="SK"/>
    <property type="match status" value="1"/>
</dbReference>
<evidence type="ECO:0000256" key="6">
    <source>
        <dbReference type="ARBA" id="ARBA00022741"/>
    </source>
</evidence>
<dbReference type="GO" id="GO:0005524">
    <property type="term" value="F:ATP binding"/>
    <property type="evidence" value="ECO:0007669"/>
    <property type="project" value="UniProtKB-UniRule"/>
</dbReference>
<dbReference type="GO" id="GO:0005829">
    <property type="term" value="C:cytosol"/>
    <property type="evidence" value="ECO:0007669"/>
    <property type="project" value="TreeGrafter"/>
</dbReference>
<comment type="pathway">
    <text evidence="1 11">Metabolic intermediate biosynthesis; chorismate biosynthesis; chorismate from D-erythrose 4-phosphate and phosphoenolpyruvate: step 5/7.</text>
</comment>
<organism evidence="12 13">
    <name type="scientific">Desulfosarcina alkanivorans</name>
    <dbReference type="NCBI Taxonomy" id="571177"/>
    <lineage>
        <taxon>Bacteria</taxon>
        <taxon>Pseudomonadati</taxon>
        <taxon>Thermodesulfobacteriota</taxon>
        <taxon>Desulfobacteria</taxon>
        <taxon>Desulfobacterales</taxon>
        <taxon>Desulfosarcinaceae</taxon>
        <taxon>Desulfosarcina</taxon>
    </lineage>
</organism>
<comment type="function">
    <text evidence="11">Catalyzes the specific phosphorylation of the 3-hydroxyl group of shikimic acid using ATP as a cosubstrate.</text>
</comment>
<feature type="binding site" evidence="11">
    <location>
        <position position="120"/>
    </location>
    <ligand>
        <name>ATP</name>
        <dbReference type="ChEBI" id="CHEBI:30616"/>
    </ligand>
</feature>
<evidence type="ECO:0000256" key="11">
    <source>
        <dbReference type="HAMAP-Rule" id="MF_00109"/>
    </source>
</evidence>
<dbReference type="PANTHER" id="PTHR21087">
    <property type="entry name" value="SHIKIMATE KINASE"/>
    <property type="match status" value="1"/>
</dbReference>
<dbReference type="UniPathway" id="UPA00053">
    <property type="reaction ID" value="UER00088"/>
</dbReference>
<comment type="subunit">
    <text evidence="11">Monomer.</text>
</comment>
<dbReference type="SUPFAM" id="SSF52540">
    <property type="entry name" value="P-loop containing nucleoside triphosphate hydrolases"/>
    <property type="match status" value="1"/>
</dbReference>
<comment type="catalytic activity">
    <reaction evidence="10 11">
        <text>shikimate + ATP = 3-phosphoshikimate + ADP + H(+)</text>
        <dbReference type="Rhea" id="RHEA:13121"/>
        <dbReference type="ChEBI" id="CHEBI:15378"/>
        <dbReference type="ChEBI" id="CHEBI:30616"/>
        <dbReference type="ChEBI" id="CHEBI:36208"/>
        <dbReference type="ChEBI" id="CHEBI:145989"/>
        <dbReference type="ChEBI" id="CHEBI:456216"/>
        <dbReference type="EC" id="2.7.1.71"/>
    </reaction>
</comment>